<name>A0AAF0R2C9_SOLVR</name>
<evidence type="ECO:0008006" key="3">
    <source>
        <dbReference type="Google" id="ProtNLM"/>
    </source>
</evidence>
<evidence type="ECO:0000313" key="1">
    <source>
        <dbReference type="EMBL" id="WMV32838.1"/>
    </source>
</evidence>
<reference evidence="1" key="1">
    <citation type="submission" date="2023-08" db="EMBL/GenBank/DDBJ databases">
        <title>A de novo genome assembly of Solanum verrucosum Schlechtendal, a Mexican diploid species geographically isolated from the other diploid A-genome species in potato relatives.</title>
        <authorList>
            <person name="Hosaka K."/>
        </authorList>
    </citation>
    <scope>NUCLEOTIDE SEQUENCE</scope>
    <source>
        <tissue evidence="1">Young leaves</tissue>
    </source>
</reference>
<keyword evidence="2" id="KW-1185">Reference proteome</keyword>
<organism evidence="1 2">
    <name type="scientific">Solanum verrucosum</name>
    <dbReference type="NCBI Taxonomy" id="315347"/>
    <lineage>
        <taxon>Eukaryota</taxon>
        <taxon>Viridiplantae</taxon>
        <taxon>Streptophyta</taxon>
        <taxon>Embryophyta</taxon>
        <taxon>Tracheophyta</taxon>
        <taxon>Spermatophyta</taxon>
        <taxon>Magnoliopsida</taxon>
        <taxon>eudicotyledons</taxon>
        <taxon>Gunneridae</taxon>
        <taxon>Pentapetalae</taxon>
        <taxon>asterids</taxon>
        <taxon>lamiids</taxon>
        <taxon>Solanales</taxon>
        <taxon>Solanaceae</taxon>
        <taxon>Solanoideae</taxon>
        <taxon>Solaneae</taxon>
        <taxon>Solanum</taxon>
    </lineage>
</organism>
<evidence type="ECO:0000313" key="2">
    <source>
        <dbReference type="Proteomes" id="UP001234989"/>
    </source>
</evidence>
<gene>
    <name evidence="1" type="ORF">MTR67_026223</name>
</gene>
<protein>
    <recommendedName>
        <fullName evidence="3">Reverse transcriptase domain-containing protein</fullName>
    </recommendedName>
</protein>
<proteinExistence type="predicted"/>
<dbReference type="EMBL" id="CP133617">
    <property type="protein sequence ID" value="WMV32838.1"/>
    <property type="molecule type" value="Genomic_DNA"/>
</dbReference>
<sequence length="326" mass="37499">MTNNNEDDRQKLHKLNANYVKYLKMEESILKQNTQLQWFKDGDANTKYFHALMRGRRRRLFLHKICTENEVWIQGEEHIAQVACDYYQQMFIGHTKRIDERVLQLIPTAVTLEQNEMLQAMPSIEELRQVVFAMNPNSDAGPDGIGGKFYQACWSIIKEDLLAAVQSFFCGNIMPKFMSHACLVLLPKTEQPIRFSNLRPISLSNFTNKIISKILSMKLATILPLLLLDNQSGFVRGRSITESIMIAQEITHGIKKPNTGKNVVIKLHMTKAYDRTPSYRGFCMEPKGPQINHLSFADDVIVFATTDRHSLKLIMDKLREYEQTSG</sequence>
<dbReference type="PANTHER" id="PTHR46890:SF28">
    <property type="entry name" value="REVERSE TRANSCRIPTASE DOMAIN-CONTAINING PROTEIN"/>
    <property type="match status" value="1"/>
</dbReference>
<dbReference type="Proteomes" id="UP001234989">
    <property type="component" value="Chromosome 6"/>
</dbReference>
<dbReference type="PANTHER" id="PTHR46890">
    <property type="entry name" value="NON-LTR RETROLELEMENT REVERSE TRANSCRIPTASE-LIKE PROTEIN-RELATED"/>
    <property type="match status" value="1"/>
</dbReference>
<accession>A0AAF0R2C9</accession>
<dbReference type="AlphaFoldDB" id="A0AAF0R2C9"/>
<dbReference type="InterPro" id="IPR052343">
    <property type="entry name" value="Retrotransposon-Effector_Assoc"/>
</dbReference>